<evidence type="ECO:0000256" key="2">
    <source>
        <dbReference type="ARBA" id="ARBA00009347"/>
    </source>
</evidence>
<dbReference type="SUPFAM" id="SSF47203">
    <property type="entry name" value="Acyl-CoA dehydrogenase C-terminal domain-like"/>
    <property type="match status" value="1"/>
</dbReference>
<evidence type="ECO:0000256" key="7">
    <source>
        <dbReference type="ARBA" id="ARBA00058683"/>
    </source>
</evidence>
<evidence type="ECO:0000256" key="4">
    <source>
        <dbReference type="ARBA" id="ARBA00022827"/>
    </source>
</evidence>
<dbReference type="SUPFAM" id="SSF56645">
    <property type="entry name" value="Acyl-CoA dehydrogenase NM domain-like"/>
    <property type="match status" value="1"/>
</dbReference>
<evidence type="ECO:0000259" key="13">
    <source>
        <dbReference type="Pfam" id="PF02771"/>
    </source>
</evidence>
<dbReference type="InterPro" id="IPR013786">
    <property type="entry name" value="AcylCoA_DH/ox_N"/>
</dbReference>
<feature type="domain" description="Acyl-CoA oxidase/dehydrogenase middle" evidence="12">
    <location>
        <begin position="161"/>
        <end position="269"/>
    </location>
</feature>
<name>A0A2U2BUF9_9PROT</name>
<keyword evidence="4 10" id="KW-0274">FAD</keyword>
<dbReference type="RefSeq" id="WP_109252825.1">
    <property type="nucleotide sequence ID" value="NZ_QEXV01000003.1"/>
</dbReference>
<evidence type="ECO:0000259" key="11">
    <source>
        <dbReference type="Pfam" id="PF00441"/>
    </source>
</evidence>
<dbReference type="GO" id="GO:0016627">
    <property type="term" value="F:oxidoreductase activity, acting on the CH-CH group of donors"/>
    <property type="evidence" value="ECO:0007669"/>
    <property type="project" value="InterPro"/>
</dbReference>
<dbReference type="PANTHER" id="PTHR42803:SF1">
    <property type="entry name" value="BROAD-SPECIFICITY LINEAR ACYL-COA DEHYDROGENASE FADE5"/>
    <property type="match status" value="1"/>
</dbReference>
<gene>
    <name evidence="15" type="ORF">DDZ18_07975</name>
</gene>
<dbReference type="Gene3D" id="1.10.540.10">
    <property type="entry name" value="Acyl-CoA dehydrogenase/oxidase, N-terminal domain"/>
    <property type="match status" value="1"/>
</dbReference>
<comment type="function">
    <text evidence="7">Involved in the assimilation of dimethylsulphoniopropionate (DMSP), an important compound in the fixation of carbon in marine phytoplankton, by mediating the conversion of 3-(methylthio)propanoyl-CoA (MMPA-CoA) to 3-(methylthio)acryloyl-CoA (MTA-CoA).</text>
</comment>
<feature type="domain" description="Acyl-CoA dehydrogenase/oxidase C-terminal" evidence="11">
    <location>
        <begin position="281"/>
        <end position="445"/>
    </location>
</feature>
<evidence type="ECO:0000256" key="3">
    <source>
        <dbReference type="ARBA" id="ARBA00022630"/>
    </source>
</evidence>
<evidence type="ECO:0000256" key="1">
    <source>
        <dbReference type="ARBA" id="ARBA00001974"/>
    </source>
</evidence>
<dbReference type="InterPro" id="IPR025878">
    <property type="entry name" value="Acyl-CoA_dh-like_C_dom"/>
</dbReference>
<dbReference type="Pfam" id="PF02770">
    <property type="entry name" value="Acyl-CoA_dh_M"/>
    <property type="match status" value="1"/>
</dbReference>
<keyword evidence="5 10" id="KW-0560">Oxidoreductase</keyword>
<dbReference type="GO" id="GO:0050660">
    <property type="term" value="F:flavin adenine dinucleotide binding"/>
    <property type="evidence" value="ECO:0007669"/>
    <property type="project" value="InterPro"/>
</dbReference>
<keyword evidence="16" id="KW-1185">Reference proteome</keyword>
<sequence length="593" mass="63346">MTYRAPVRDIRFCLEEIAAMDGLKATGAFPEFSSDLTGAILDEAAKLANDVLAPLNRVGDQQGCTLDNGVVRTPEGFKDAYAQFVEGGWQGLQFSTDHGGMGLPVALGCALMELLQSANMAFGLGPMLSFGAIEALIAHGTEEQQELYLPKLINGQWSATMNLTEPQAGSDVGALKTKAEPNGDGSWAVSGQKIYITWGEHDCAENIVHLVLARTPDSPEGTKGLSLFLVPKFLPDAGGAPGERNGVKAIGLEHKMGIHGSPTCTMEYDGANGWLIGEERKGMACMFTMMNSARLNVGVQGVGIAERAYQQALAFAKERRQGRSATSDAAPPHAIIEHPDVRRMLSLMKAKTEAARAICLHAAVEADNGRYQSDAEERAWSRRREEILIPIAKAWSTDVGVEVSSLGVQVHGGMGYIEETGAAQHYRDARIAPIYEGTNGIQAIDLVGRKLAMEGGKPVRELIEDIRQTIEDCETSSNPELPQIAARLSPACDAFEEAANWLLKAKPADRLSGATAFLKLAGDVTGGWLLAVGAVAAQRKLKEGEDAEYDRGRIALARVYADTVLTSAPGLLGDVKLGADSLFEPGVEMLESA</sequence>
<dbReference type="InterPro" id="IPR052166">
    <property type="entry name" value="Diverse_Acyl-CoA_DH"/>
</dbReference>
<evidence type="ECO:0000256" key="10">
    <source>
        <dbReference type="RuleBase" id="RU362125"/>
    </source>
</evidence>
<protein>
    <recommendedName>
        <fullName evidence="9">3-methylmercaptopropionyl-CoA dehydrogenase</fullName>
        <ecNumber evidence="8">1.3.99.41</ecNumber>
    </recommendedName>
</protein>
<organism evidence="15 16">
    <name type="scientific">Marinicauda salina</name>
    <dbReference type="NCBI Taxonomy" id="2135793"/>
    <lineage>
        <taxon>Bacteria</taxon>
        <taxon>Pseudomonadati</taxon>
        <taxon>Pseudomonadota</taxon>
        <taxon>Alphaproteobacteria</taxon>
        <taxon>Maricaulales</taxon>
        <taxon>Maricaulaceae</taxon>
        <taxon>Marinicauda</taxon>
    </lineage>
</organism>
<dbReference type="EMBL" id="QEXV01000003">
    <property type="protein sequence ID" value="PWE17594.1"/>
    <property type="molecule type" value="Genomic_DNA"/>
</dbReference>
<keyword evidence="3 10" id="KW-0285">Flavoprotein</keyword>
<comment type="cofactor">
    <cofactor evidence="1 10">
        <name>FAD</name>
        <dbReference type="ChEBI" id="CHEBI:57692"/>
    </cofactor>
</comment>
<dbReference type="FunFam" id="2.40.110.10:FF:000031">
    <property type="entry name" value="Acyl-CoA dehydrogenase, putative"/>
    <property type="match status" value="1"/>
</dbReference>
<dbReference type="InterPro" id="IPR037069">
    <property type="entry name" value="AcylCoA_DH/ox_N_sf"/>
</dbReference>
<evidence type="ECO:0000313" key="15">
    <source>
        <dbReference type="EMBL" id="PWE17594.1"/>
    </source>
</evidence>
<evidence type="ECO:0000256" key="6">
    <source>
        <dbReference type="ARBA" id="ARBA00051388"/>
    </source>
</evidence>
<dbReference type="Pfam" id="PF00441">
    <property type="entry name" value="Acyl-CoA_dh_1"/>
    <property type="match status" value="1"/>
</dbReference>
<dbReference type="InterPro" id="IPR036250">
    <property type="entry name" value="AcylCo_DH-like_C"/>
</dbReference>
<dbReference type="InterPro" id="IPR046373">
    <property type="entry name" value="Acyl-CoA_Oxase/DH_mid-dom_sf"/>
</dbReference>
<reference evidence="16" key="1">
    <citation type="submission" date="2018-05" db="EMBL/GenBank/DDBJ databases">
        <authorList>
            <person name="Liu B.-T."/>
        </authorList>
    </citation>
    <scope>NUCLEOTIDE SEQUENCE [LARGE SCALE GENOMIC DNA]</scope>
    <source>
        <strain evidence="16">WD6-1</strain>
    </source>
</reference>
<dbReference type="OrthoDB" id="9807883at2"/>
<dbReference type="InterPro" id="IPR009100">
    <property type="entry name" value="AcylCoA_DH/oxidase_NM_dom_sf"/>
</dbReference>
<evidence type="ECO:0000259" key="12">
    <source>
        <dbReference type="Pfam" id="PF02770"/>
    </source>
</evidence>
<comment type="similarity">
    <text evidence="2 10">Belongs to the acyl-CoA dehydrogenase family.</text>
</comment>
<dbReference type="Gene3D" id="1.20.140.10">
    <property type="entry name" value="Butyryl-CoA Dehydrogenase, subunit A, domain 3"/>
    <property type="match status" value="1"/>
</dbReference>
<dbReference type="InterPro" id="IPR009075">
    <property type="entry name" value="AcylCo_DH/oxidase_C"/>
</dbReference>
<dbReference type="AlphaFoldDB" id="A0A2U2BUF9"/>
<comment type="catalytic activity">
    <reaction evidence="6">
        <text>3-(methylsulfanyl)propanoyl-CoA + oxidized [electron-transfer flavoprotein] + H(+) = 3-(methylsulfanyl)acryloyl-CoA + reduced [electron-transfer flavoprotein]</text>
        <dbReference type="Rhea" id="RHEA:52612"/>
        <dbReference type="Rhea" id="RHEA-COMP:10685"/>
        <dbReference type="Rhea" id="RHEA-COMP:10686"/>
        <dbReference type="ChEBI" id="CHEBI:15378"/>
        <dbReference type="ChEBI" id="CHEBI:57692"/>
        <dbReference type="ChEBI" id="CHEBI:58307"/>
        <dbReference type="ChEBI" id="CHEBI:82815"/>
        <dbReference type="ChEBI" id="CHEBI:84994"/>
        <dbReference type="EC" id="1.3.99.41"/>
    </reaction>
    <physiologicalReaction direction="left-to-right" evidence="6">
        <dbReference type="Rhea" id="RHEA:52613"/>
    </physiologicalReaction>
</comment>
<evidence type="ECO:0000313" key="16">
    <source>
        <dbReference type="Proteomes" id="UP000245168"/>
    </source>
</evidence>
<evidence type="ECO:0000256" key="9">
    <source>
        <dbReference type="ARBA" id="ARBA00069043"/>
    </source>
</evidence>
<accession>A0A2U2BUF9</accession>
<dbReference type="Pfam" id="PF12806">
    <property type="entry name" value="Acyl-CoA_dh_C"/>
    <property type="match status" value="1"/>
</dbReference>
<dbReference type="EC" id="1.3.99.41" evidence="8"/>
<dbReference type="Pfam" id="PF02771">
    <property type="entry name" value="Acyl-CoA_dh_N"/>
    <property type="match status" value="1"/>
</dbReference>
<dbReference type="Proteomes" id="UP000245168">
    <property type="component" value="Unassembled WGS sequence"/>
</dbReference>
<proteinExistence type="inferred from homology"/>
<feature type="domain" description="Acetyl-CoA dehydrogenase-like C-terminal" evidence="14">
    <location>
        <begin position="462"/>
        <end position="583"/>
    </location>
</feature>
<dbReference type="PANTHER" id="PTHR42803">
    <property type="entry name" value="ACYL-COA DEHYDROGENASE"/>
    <property type="match status" value="1"/>
</dbReference>
<dbReference type="Gene3D" id="2.40.110.10">
    <property type="entry name" value="Butyryl-CoA Dehydrogenase, subunit A, domain 2"/>
    <property type="match status" value="1"/>
</dbReference>
<evidence type="ECO:0000256" key="5">
    <source>
        <dbReference type="ARBA" id="ARBA00023002"/>
    </source>
</evidence>
<evidence type="ECO:0000259" key="14">
    <source>
        <dbReference type="Pfam" id="PF12806"/>
    </source>
</evidence>
<comment type="caution">
    <text evidence="15">The sequence shown here is derived from an EMBL/GenBank/DDBJ whole genome shotgun (WGS) entry which is preliminary data.</text>
</comment>
<feature type="domain" description="Acyl-CoA dehydrogenase/oxidase N-terminal" evidence="13">
    <location>
        <begin position="40"/>
        <end position="155"/>
    </location>
</feature>
<evidence type="ECO:0000256" key="8">
    <source>
        <dbReference type="ARBA" id="ARBA00066694"/>
    </source>
</evidence>
<dbReference type="InterPro" id="IPR006091">
    <property type="entry name" value="Acyl-CoA_Oxase/DH_mid-dom"/>
</dbReference>